<dbReference type="PANTHER" id="PTHR11579">
    <property type="entry name" value="PROTEIN-L-ISOASPARTATE O-METHYLTRANSFERASE"/>
    <property type="match status" value="1"/>
</dbReference>
<dbReference type="Pfam" id="PF01135">
    <property type="entry name" value="PCMT"/>
    <property type="match status" value="1"/>
</dbReference>
<evidence type="ECO:0000313" key="4">
    <source>
        <dbReference type="EMBL" id="TKS52964.1"/>
    </source>
</evidence>
<keyword evidence="4" id="KW-0489">Methyltransferase</keyword>
<dbReference type="EMBL" id="SPUH01000002">
    <property type="protein sequence ID" value="TKS52964.1"/>
    <property type="molecule type" value="Genomic_DNA"/>
</dbReference>
<sequence>MTIDYASARAAMVEQQVRPWDVLDRRVLDVLAAMPRELFVPAPWQSVAYADFEIPLAHGERMLKPVVAGRALQALLLQAGEDVLEIGTGSGYVSACLGQLGRDVISLERHADLAEAAQARVRGAGLANVDVIHADALAWASERRFDAICVNAAVDQVPSRFIEWLRPGGRMFIVRGRAPVMEAVLVHRQGDDVNAPRIESLFETELGYLAGTEPVAEFQF</sequence>
<dbReference type="Proteomes" id="UP000298681">
    <property type="component" value="Unassembled WGS sequence"/>
</dbReference>
<reference evidence="4 5" key="1">
    <citation type="submission" date="2019-01" db="EMBL/GenBank/DDBJ databases">
        <authorList>
            <person name="Zhang S."/>
        </authorList>
    </citation>
    <scope>NUCLEOTIDE SEQUENCE [LARGE SCALE GENOMIC DNA]</scope>
    <source>
        <strain evidence="4 5">1626</strain>
    </source>
</reference>
<evidence type="ECO:0000256" key="1">
    <source>
        <dbReference type="ARBA" id="ARBA00005369"/>
    </source>
</evidence>
<dbReference type="PANTHER" id="PTHR11579:SF18">
    <property type="entry name" value="PROTEIN-L-ISOASPARTATE O-METHYLTRANSFERASE"/>
    <property type="match status" value="1"/>
</dbReference>
<dbReference type="SUPFAM" id="SSF53335">
    <property type="entry name" value="S-adenosyl-L-methionine-dependent methyltransferases"/>
    <property type="match status" value="1"/>
</dbReference>
<evidence type="ECO:0000256" key="3">
    <source>
        <dbReference type="ARBA" id="ARBA00030757"/>
    </source>
</evidence>
<dbReference type="GO" id="GO:0032259">
    <property type="term" value="P:methylation"/>
    <property type="evidence" value="ECO:0007669"/>
    <property type="project" value="UniProtKB-KW"/>
</dbReference>
<keyword evidence="4" id="KW-0808">Transferase</keyword>
<organism evidence="4 5">
    <name type="scientific">Luteimonas yindakuii</name>
    <dbReference type="NCBI Taxonomy" id="2565782"/>
    <lineage>
        <taxon>Bacteria</taxon>
        <taxon>Pseudomonadati</taxon>
        <taxon>Pseudomonadota</taxon>
        <taxon>Gammaproteobacteria</taxon>
        <taxon>Lysobacterales</taxon>
        <taxon>Lysobacteraceae</taxon>
        <taxon>Luteimonas</taxon>
    </lineage>
</organism>
<dbReference type="GO" id="GO:0005737">
    <property type="term" value="C:cytoplasm"/>
    <property type="evidence" value="ECO:0007669"/>
    <property type="project" value="TreeGrafter"/>
</dbReference>
<dbReference type="AlphaFoldDB" id="A0A4Z1R009"/>
<evidence type="ECO:0000256" key="2">
    <source>
        <dbReference type="ARBA" id="ARBA00013346"/>
    </source>
</evidence>
<gene>
    <name evidence="4" type="ORF">E4582_12190</name>
</gene>
<dbReference type="Gene3D" id="3.40.50.150">
    <property type="entry name" value="Vaccinia Virus protein VP39"/>
    <property type="match status" value="1"/>
</dbReference>
<keyword evidence="5" id="KW-1185">Reference proteome</keyword>
<protein>
    <recommendedName>
        <fullName evidence="2">Protein-L-isoaspartate O-methyltransferase</fullName>
    </recommendedName>
    <alternativeName>
        <fullName evidence="3">Protein L-isoaspartyl methyltransferase</fullName>
    </alternativeName>
</protein>
<dbReference type="CDD" id="cd02440">
    <property type="entry name" value="AdoMet_MTases"/>
    <property type="match status" value="1"/>
</dbReference>
<evidence type="ECO:0000313" key="5">
    <source>
        <dbReference type="Proteomes" id="UP000298681"/>
    </source>
</evidence>
<dbReference type="GO" id="GO:0004719">
    <property type="term" value="F:protein-L-isoaspartate (D-aspartate) O-methyltransferase activity"/>
    <property type="evidence" value="ECO:0007669"/>
    <property type="project" value="InterPro"/>
</dbReference>
<dbReference type="InterPro" id="IPR000682">
    <property type="entry name" value="PCMT"/>
</dbReference>
<comment type="caution">
    <text evidence="4">The sequence shown here is derived from an EMBL/GenBank/DDBJ whole genome shotgun (WGS) entry which is preliminary data.</text>
</comment>
<proteinExistence type="inferred from homology"/>
<dbReference type="RefSeq" id="WP_134675084.1">
    <property type="nucleotide sequence ID" value="NZ_SPUH01000002.1"/>
</dbReference>
<accession>A0A4Z1R009</accession>
<name>A0A4Z1R009_9GAMM</name>
<dbReference type="InterPro" id="IPR029063">
    <property type="entry name" value="SAM-dependent_MTases_sf"/>
</dbReference>
<comment type="similarity">
    <text evidence="1">Belongs to the methyltransferase superfamily. L-isoaspartyl/D-aspartyl protein methyltransferase family.</text>
</comment>